<name>A0A183E9X0_9BILA</name>
<dbReference type="WBParaSite" id="GPUH_0001778401-mRNA-1">
    <property type="protein sequence ID" value="GPUH_0001778401-mRNA-1"/>
    <property type="gene ID" value="GPUH_0001778401"/>
</dbReference>
<feature type="compositionally biased region" description="Basic and acidic residues" evidence="1">
    <location>
        <begin position="60"/>
        <end position="74"/>
    </location>
</feature>
<feature type="compositionally biased region" description="Gly residues" evidence="1">
    <location>
        <begin position="46"/>
        <end position="58"/>
    </location>
</feature>
<evidence type="ECO:0000256" key="1">
    <source>
        <dbReference type="SAM" id="MobiDB-lite"/>
    </source>
</evidence>
<feature type="region of interest" description="Disordered" evidence="1">
    <location>
        <begin position="45"/>
        <end position="74"/>
    </location>
</feature>
<keyword evidence="3" id="KW-1185">Reference proteome</keyword>
<feature type="region of interest" description="Disordered" evidence="1">
    <location>
        <begin position="281"/>
        <end position="405"/>
    </location>
</feature>
<reference evidence="4" key="1">
    <citation type="submission" date="2016-06" db="UniProtKB">
        <authorList>
            <consortium name="WormBaseParasite"/>
        </authorList>
    </citation>
    <scope>IDENTIFICATION</scope>
</reference>
<evidence type="ECO:0000313" key="4">
    <source>
        <dbReference type="WBParaSite" id="GPUH_0001778401-mRNA-1"/>
    </source>
</evidence>
<gene>
    <name evidence="2" type="ORF">GPUH_LOCUS17761</name>
</gene>
<feature type="compositionally biased region" description="Polar residues" evidence="1">
    <location>
        <begin position="317"/>
        <end position="326"/>
    </location>
</feature>
<organism evidence="4">
    <name type="scientific">Gongylonema pulchrum</name>
    <dbReference type="NCBI Taxonomy" id="637853"/>
    <lineage>
        <taxon>Eukaryota</taxon>
        <taxon>Metazoa</taxon>
        <taxon>Ecdysozoa</taxon>
        <taxon>Nematoda</taxon>
        <taxon>Chromadorea</taxon>
        <taxon>Rhabditida</taxon>
        <taxon>Spirurina</taxon>
        <taxon>Spiruromorpha</taxon>
        <taxon>Spiruroidea</taxon>
        <taxon>Gongylonematidae</taxon>
        <taxon>Gongylonema</taxon>
    </lineage>
</organism>
<reference evidence="2 3" key="2">
    <citation type="submission" date="2018-11" db="EMBL/GenBank/DDBJ databases">
        <authorList>
            <consortium name="Pathogen Informatics"/>
        </authorList>
    </citation>
    <scope>NUCLEOTIDE SEQUENCE [LARGE SCALE GENOMIC DNA]</scope>
</reference>
<dbReference type="Proteomes" id="UP000271098">
    <property type="component" value="Unassembled WGS sequence"/>
</dbReference>
<protein>
    <submittedName>
        <fullName evidence="4">'chromo' domain containing protein</fullName>
    </submittedName>
</protein>
<accession>A0A183E9X0</accession>
<dbReference type="EMBL" id="UYRT01085655">
    <property type="protein sequence ID" value="VDN30405.1"/>
    <property type="molecule type" value="Genomic_DNA"/>
</dbReference>
<evidence type="ECO:0000313" key="3">
    <source>
        <dbReference type="Proteomes" id="UP000271098"/>
    </source>
</evidence>
<evidence type="ECO:0000313" key="2">
    <source>
        <dbReference type="EMBL" id="VDN30405.1"/>
    </source>
</evidence>
<proteinExistence type="predicted"/>
<feature type="compositionally biased region" description="Basic and acidic residues" evidence="1">
    <location>
        <begin position="332"/>
        <end position="348"/>
    </location>
</feature>
<sequence>MAGGDRIEVGERWAIVNQGIVPFWGQGSFSSEPRAHLAVDEPREGVGAGCRGGSGGQLGVKEDSATTRQSDGIRNESVKQLCNYSAEVSSIRPKFANAGNINDGPTADDHAIHAESKCEAVRPDAVKISVELSFMQKGSSTAIEVQQKNSAQVNAARDNNEAVSPLPAAADDVEAVERQYINAMVKGRRVFKELTEKIEVINDYLNKIEAKKPQQWDLDNATTACRMSSSLPLFGGTQTLPCVGIGVMSGDDRRVQDRSRTVFTVNEVRERNPVSAIVMPGSERGRIHGLENMTGPKGGGQRSNTGFRRADDEGQTRYRSSSNSRMQAGHEGTGRDRAVQAGKKREAEESVGATSIAEGSKTVCPRRSDGSWSNRACGPRARSHSRSPVQMGRNEPCSVTKEHFK</sequence>
<dbReference type="AlphaFoldDB" id="A0A183E9X0"/>